<evidence type="ECO:0000313" key="2">
    <source>
        <dbReference type="EMBL" id="KAA9333581.1"/>
    </source>
</evidence>
<protein>
    <submittedName>
        <fullName evidence="2">Helix-hairpin-helix domain-containing protein</fullName>
    </submittedName>
</protein>
<accession>A0A5N1IUG5</accession>
<dbReference type="SUPFAM" id="SSF47781">
    <property type="entry name" value="RuvA domain 2-like"/>
    <property type="match status" value="1"/>
</dbReference>
<feature type="signal peptide" evidence="1">
    <location>
        <begin position="1"/>
        <end position="22"/>
    </location>
</feature>
<dbReference type="InterPro" id="IPR010994">
    <property type="entry name" value="RuvA_2-like"/>
</dbReference>
<keyword evidence="1" id="KW-0732">Signal</keyword>
<dbReference type="RefSeq" id="WP_150903749.1">
    <property type="nucleotide sequence ID" value="NZ_VTWT01000005.1"/>
</dbReference>
<dbReference type="AlphaFoldDB" id="A0A5N1IUG5"/>
<dbReference type="EMBL" id="VTWT01000005">
    <property type="protein sequence ID" value="KAA9333581.1"/>
    <property type="molecule type" value="Genomic_DNA"/>
</dbReference>
<evidence type="ECO:0000256" key="1">
    <source>
        <dbReference type="SAM" id="SignalP"/>
    </source>
</evidence>
<proteinExistence type="predicted"/>
<evidence type="ECO:0000313" key="3">
    <source>
        <dbReference type="Proteomes" id="UP000326570"/>
    </source>
</evidence>
<reference evidence="2 3" key="1">
    <citation type="submission" date="2019-09" db="EMBL/GenBank/DDBJ databases">
        <title>Genome sequence of Adhaeribacter sp. M2.</title>
        <authorList>
            <person name="Srinivasan S."/>
        </authorList>
    </citation>
    <scope>NUCLEOTIDE SEQUENCE [LARGE SCALE GENOMIC DNA]</scope>
    <source>
        <strain evidence="2 3">M2</strain>
    </source>
</reference>
<organism evidence="2 3">
    <name type="scientific">Adhaeribacter soli</name>
    <dbReference type="NCBI Taxonomy" id="2607655"/>
    <lineage>
        <taxon>Bacteria</taxon>
        <taxon>Pseudomonadati</taxon>
        <taxon>Bacteroidota</taxon>
        <taxon>Cytophagia</taxon>
        <taxon>Cytophagales</taxon>
        <taxon>Hymenobacteraceae</taxon>
        <taxon>Adhaeribacter</taxon>
    </lineage>
</organism>
<comment type="caution">
    <text evidence="2">The sequence shown here is derived from an EMBL/GenBank/DDBJ whole genome shotgun (WGS) entry which is preliminary data.</text>
</comment>
<dbReference type="Proteomes" id="UP000326570">
    <property type="component" value="Unassembled WGS sequence"/>
</dbReference>
<name>A0A5N1IUG5_9BACT</name>
<feature type="chain" id="PRO_5025025956" evidence="1">
    <location>
        <begin position="23"/>
        <end position="709"/>
    </location>
</feature>
<keyword evidence="3" id="KW-1185">Reference proteome</keyword>
<sequence>MKRRVLFSLFGLLFFGATATQAQDYPRKDVNLDLLVQELFSQQEDSDVPYEDIYENLLQFYQNPINLNRTNREELSSLFILSETQITALFGHINRTGGLLSIYELQSIEGFDLVTIYKLLPFVSVYDAGLQSDRRSLWERMRAEENNYLLVRYERGLQTKKGFLPPKTDPETGKTNSHYLGSPDKLLLRYRISHTRDFSFGFTAEKDAGEQFIFDQKTRRYGFDFYSAHFQLYDKGRWKAISVGDYQLQFGQGLVAASGFGVGKGGETINTVRRSDLGVRPYTSVLETTFYRGAAATYSLSKTLNITGFYSNKRVDASINLANDTLDQLNEQLSISDLESSTLQITGFHRTPTEIARKHNVREQIAGGNLVYNSISKNFRAGITSMHFNYSTPLLRSDAPYNKFEFSGKQNLLLSGYYSYNWRNVNFFGEAARSQSGGMATVQGLMASLSTQVDIAMVYRDYAKDFHTASGSAFGENTRNINERGFYTGIKVRPLARWEITGYYDRFRFPWLKYGINAPSGGDEYLVRLIYKPSKTAMIYGQFRTENKEREEETISRNIPGLTTSTRRNYLITADFSPVERLNLRSRVQFSSYEQEGVKTEGYAIAQDISYDLGKLRLSARYAIFDTDDSDNRQYMLEKDVLYAFSVPSFGGLGTRIYGVIQYSFSRQFDLWLKVGHTHYRYQDVVGSGLDEIQGARRTDVRAQVRYRF</sequence>
<gene>
    <name evidence="2" type="ORF">F0P94_10010</name>
</gene>